<dbReference type="AlphaFoldDB" id="A0A2G8SV06"/>
<dbReference type="EMBL" id="AYKW01000001">
    <property type="protein sequence ID" value="PIL37553.1"/>
    <property type="molecule type" value="Genomic_DNA"/>
</dbReference>
<name>A0A2G8SV06_9APHY</name>
<reference evidence="3 4" key="1">
    <citation type="journal article" date="2015" name="Sci. Rep.">
        <title>Chromosome-level genome map provides insights into diverse defense mechanisms in the medicinal fungus Ganoderma sinense.</title>
        <authorList>
            <person name="Zhu Y."/>
            <person name="Xu J."/>
            <person name="Sun C."/>
            <person name="Zhou S."/>
            <person name="Xu H."/>
            <person name="Nelson D.R."/>
            <person name="Qian J."/>
            <person name="Song J."/>
            <person name="Luo H."/>
            <person name="Xiang L."/>
            <person name="Li Y."/>
            <person name="Xu Z."/>
            <person name="Ji A."/>
            <person name="Wang L."/>
            <person name="Lu S."/>
            <person name="Hayward A."/>
            <person name="Sun W."/>
            <person name="Li X."/>
            <person name="Schwartz D.C."/>
            <person name="Wang Y."/>
            <person name="Chen S."/>
        </authorList>
    </citation>
    <scope>NUCLEOTIDE SEQUENCE [LARGE SCALE GENOMIC DNA]</scope>
    <source>
        <strain evidence="3 4">ZZ0214-1</strain>
    </source>
</reference>
<dbReference type="Proteomes" id="UP000230002">
    <property type="component" value="Unassembled WGS sequence"/>
</dbReference>
<proteinExistence type="predicted"/>
<feature type="compositionally biased region" description="Pro residues" evidence="1">
    <location>
        <begin position="8"/>
        <end position="17"/>
    </location>
</feature>
<organism evidence="3 4">
    <name type="scientific">Ganoderma sinense ZZ0214-1</name>
    <dbReference type="NCBI Taxonomy" id="1077348"/>
    <lineage>
        <taxon>Eukaryota</taxon>
        <taxon>Fungi</taxon>
        <taxon>Dikarya</taxon>
        <taxon>Basidiomycota</taxon>
        <taxon>Agaricomycotina</taxon>
        <taxon>Agaricomycetes</taxon>
        <taxon>Polyporales</taxon>
        <taxon>Polyporaceae</taxon>
        <taxon>Ganoderma</taxon>
    </lineage>
</organism>
<evidence type="ECO:0000256" key="2">
    <source>
        <dbReference type="SAM" id="Phobius"/>
    </source>
</evidence>
<feature type="transmembrane region" description="Helical" evidence="2">
    <location>
        <begin position="95"/>
        <end position="112"/>
    </location>
</feature>
<keyword evidence="2" id="KW-1133">Transmembrane helix</keyword>
<comment type="caution">
    <text evidence="3">The sequence shown here is derived from an EMBL/GenBank/DDBJ whole genome shotgun (WGS) entry which is preliminary data.</text>
</comment>
<evidence type="ECO:0000313" key="4">
    <source>
        <dbReference type="Proteomes" id="UP000230002"/>
    </source>
</evidence>
<keyword evidence="4" id="KW-1185">Reference proteome</keyword>
<evidence type="ECO:0000313" key="3">
    <source>
        <dbReference type="EMBL" id="PIL37553.1"/>
    </source>
</evidence>
<sequence length="138" mass="14682">MAAVPQPLGKPPTPPPAYTEFPDPHQPDPSTSTPRTGAAQNPMAASPFPFAAPAHAGYGPTPIAQQAQLLPYYDPRSSYAVAAANQRARWRFIEAAVWAVVILSVVSFVTGWEVQMMMAKGVGAGHYHHRGSGVFASE</sequence>
<protein>
    <submittedName>
        <fullName evidence="3">Uncharacterized protein</fullName>
    </submittedName>
</protein>
<keyword evidence="2" id="KW-0812">Transmembrane</keyword>
<feature type="region of interest" description="Disordered" evidence="1">
    <location>
        <begin position="1"/>
        <end position="48"/>
    </location>
</feature>
<evidence type="ECO:0000256" key="1">
    <source>
        <dbReference type="SAM" id="MobiDB-lite"/>
    </source>
</evidence>
<gene>
    <name evidence="3" type="ORF">GSI_01247</name>
</gene>
<feature type="compositionally biased region" description="Polar residues" evidence="1">
    <location>
        <begin position="28"/>
        <end position="39"/>
    </location>
</feature>
<accession>A0A2G8SV06</accession>
<keyword evidence="2" id="KW-0472">Membrane</keyword>
<dbReference type="OrthoDB" id="3259540at2759"/>